<proteinExistence type="predicted"/>
<evidence type="ECO:0000313" key="3">
    <source>
        <dbReference type="Proteomes" id="UP001215598"/>
    </source>
</evidence>
<organism evidence="2 3">
    <name type="scientific">Mycena metata</name>
    <dbReference type="NCBI Taxonomy" id="1033252"/>
    <lineage>
        <taxon>Eukaryota</taxon>
        <taxon>Fungi</taxon>
        <taxon>Dikarya</taxon>
        <taxon>Basidiomycota</taxon>
        <taxon>Agaricomycotina</taxon>
        <taxon>Agaricomycetes</taxon>
        <taxon>Agaricomycetidae</taxon>
        <taxon>Agaricales</taxon>
        <taxon>Marasmiineae</taxon>
        <taxon>Mycenaceae</taxon>
        <taxon>Mycena</taxon>
    </lineage>
</organism>
<accession>A0AAD7K9J0</accession>
<feature type="compositionally biased region" description="Polar residues" evidence="1">
    <location>
        <begin position="42"/>
        <end position="52"/>
    </location>
</feature>
<name>A0AAD7K9J0_9AGAR</name>
<feature type="compositionally biased region" description="Pro residues" evidence="1">
    <location>
        <begin position="148"/>
        <end position="157"/>
    </location>
</feature>
<feature type="compositionally biased region" description="Basic and acidic residues" evidence="1">
    <location>
        <begin position="106"/>
        <end position="126"/>
    </location>
</feature>
<evidence type="ECO:0008006" key="4">
    <source>
        <dbReference type="Google" id="ProtNLM"/>
    </source>
</evidence>
<protein>
    <recommendedName>
        <fullName evidence="4">BTB domain-containing protein</fullName>
    </recommendedName>
</protein>
<feature type="region of interest" description="Disordered" evidence="1">
    <location>
        <begin position="424"/>
        <end position="476"/>
    </location>
</feature>
<feature type="region of interest" description="Disordered" evidence="1">
    <location>
        <begin position="1"/>
        <end position="52"/>
    </location>
</feature>
<reference evidence="2" key="1">
    <citation type="submission" date="2023-03" db="EMBL/GenBank/DDBJ databases">
        <title>Massive genome expansion in bonnet fungi (Mycena s.s.) driven by repeated elements and novel gene families across ecological guilds.</title>
        <authorList>
            <consortium name="Lawrence Berkeley National Laboratory"/>
            <person name="Harder C.B."/>
            <person name="Miyauchi S."/>
            <person name="Viragh M."/>
            <person name="Kuo A."/>
            <person name="Thoen E."/>
            <person name="Andreopoulos B."/>
            <person name="Lu D."/>
            <person name="Skrede I."/>
            <person name="Drula E."/>
            <person name="Henrissat B."/>
            <person name="Morin E."/>
            <person name="Kohler A."/>
            <person name="Barry K."/>
            <person name="LaButti K."/>
            <person name="Morin E."/>
            <person name="Salamov A."/>
            <person name="Lipzen A."/>
            <person name="Mereny Z."/>
            <person name="Hegedus B."/>
            <person name="Baldrian P."/>
            <person name="Stursova M."/>
            <person name="Weitz H."/>
            <person name="Taylor A."/>
            <person name="Grigoriev I.V."/>
            <person name="Nagy L.G."/>
            <person name="Martin F."/>
            <person name="Kauserud H."/>
        </authorList>
    </citation>
    <scope>NUCLEOTIDE SEQUENCE</scope>
    <source>
        <strain evidence="2">CBHHK182m</strain>
    </source>
</reference>
<dbReference type="EMBL" id="JARKIB010000004">
    <property type="protein sequence ID" value="KAJ7781180.1"/>
    <property type="molecule type" value="Genomic_DNA"/>
</dbReference>
<dbReference type="Gene3D" id="3.30.710.10">
    <property type="entry name" value="Potassium Channel Kv1.1, Chain A"/>
    <property type="match status" value="1"/>
</dbReference>
<feature type="compositionally biased region" description="Basic and acidic residues" evidence="1">
    <location>
        <begin position="424"/>
        <end position="442"/>
    </location>
</feature>
<dbReference type="SUPFAM" id="SSF54695">
    <property type="entry name" value="POZ domain"/>
    <property type="match status" value="1"/>
</dbReference>
<evidence type="ECO:0000256" key="1">
    <source>
        <dbReference type="SAM" id="MobiDB-lite"/>
    </source>
</evidence>
<keyword evidence="3" id="KW-1185">Reference proteome</keyword>
<evidence type="ECO:0000313" key="2">
    <source>
        <dbReference type="EMBL" id="KAJ7781180.1"/>
    </source>
</evidence>
<dbReference type="Proteomes" id="UP001215598">
    <property type="component" value="Unassembled WGS sequence"/>
</dbReference>
<comment type="caution">
    <text evidence="2">The sequence shown here is derived from an EMBL/GenBank/DDBJ whole genome shotgun (WGS) entry which is preliminary data.</text>
</comment>
<feature type="region of interest" description="Disordered" evidence="1">
    <location>
        <begin position="101"/>
        <end position="182"/>
    </location>
</feature>
<feature type="compositionally biased region" description="Polar residues" evidence="1">
    <location>
        <begin position="16"/>
        <end position="27"/>
    </location>
</feature>
<gene>
    <name evidence="2" type="ORF">B0H16DRAFT_1404449</name>
</gene>
<sequence>MPYPPVSYNLPPHEVNASSHSPTTSTSRGRRPSISNPMHWLSRNSTQSSVTSVKQARISEPKLIHSLELPSSRAGVLGSGATVVRTPDEALRATRVRLTYDGFGEQQDRQSGEQERAEEHTQEIEYRSPSTSTDSSSSEDEDEIPSPLDSPPLPPVPSEDKSSFPHDAPPTPQAFTFPPRPNRAVPTVPGLALRPSLKTRRTESVDASSALVPALPANIPAIPAPPAFNAILLSDIPPLIADRSRIIVSLETCTATYKTTLDTLSSRPSFLSSYIASLFGRRRSDSLASSVYSTDSAAEDRSAYRQHLASQGLLPQSSSSVHIFLDRPSEPYVHILSYLRSPCSSPEGPEVLPPRAASAGLDTLLELRDEASYLGLDGLHKLCVEEIRQQHRSRPRSSRGHSAGAGSLHSLHASVTSLHTMLERVERQSHSRAPSKDVEEPAARSLPTPESFAGGRHTRSQTRQGSLRSPPPAGWI</sequence>
<dbReference type="AlphaFoldDB" id="A0AAD7K9J0"/>
<dbReference type="InterPro" id="IPR011333">
    <property type="entry name" value="SKP1/BTB/POZ_sf"/>
</dbReference>